<dbReference type="GO" id="GO:0005634">
    <property type="term" value="C:nucleus"/>
    <property type="evidence" value="ECO:0007669"/>
    <property type="project" value="TreeGrafter"/>
</dbReference>
<dbReference type="AlphaFoldDB" id="L8HF28"/>
<feature type="compositionally biased region" description="Acidic residues" evidence="1">
    <location>
        <begin position="77"/>
        <end position="87"/>
    </location>
</feature>
<dbReference type="PROSITE" id="PS50280">
    <property type="entry name" value="SET"/>
    <property type="match status" value="1"/>
</dbReference>
<sequence>MAAVELALASCALSASPVDAPTAFDTATSGGGLVVSAEPAVLLAQGSTDPAPTVEGGGKKKARRRKRGKAKRRSAADEEEGYEEEEGQPATTAASNELLRHAGWPVEVRYARGRGRYAVAARAVAAGAVVLRERAFAAAVAAPQQGLACHACFRYAPNAGPGGAALRHTCARCGQVSFCSAACATPTPSGRFVHPKAECEALQRLHTTCNLKGFSVDEVAEVRLLIRILVLRWIAANSANVEEDGNNGEGSDTSSAVETSFAHFMELMSNKHSFGSAAINRFRQRAFLIMEALSGRATSDVLQGLDVDEIVEYIGRLESNTFARYSTTKRKTVNYGSALYNCAAMFNHSCFPSVVRQFDGQHLTLRALRPLNPGDELTMTYIPLRDDTPERQDELQQHYHFACRCQRCEARGAEVERYMEECLLCPNDKRECDGLLVCLDDDDNGGDKNETKEGATTRRQHCLACGFTRDIDVSRLTPTFA</sequence>
<dbReference type="STRING" id="1257118.L8HF28"/>
<keyword evidence="4" id="KW-1185">Reference proteome</keyword>
<dbReference type="GO" id="GO:0032259">
    <property type="term" value="P:methylation"/>
    <property type="evidence" value="ECO:0007669"/>
    <property type="project" value="UniProtKB-KW"/>
</dbReference>
<keyword evidence="3" id="KW-0489">Methyltransferase</keyword>
<dbReference type="EMBL" id="KB007867">
    <property type="protein sequence ID" value="ELR23016.1"/>
    <property type="molecule type" value="Genomic_DNA"/>
</dbReference>
<dbReference type="RefSeq" id="XP_004352493.1">
    <property type="nucleotide sequence ID" value="XM_004352441.1"/>
</dbReference>
<reference evidence="3 4" key="1">
    <citation type="journal article" date="2013" name="Genome Biol.">
        <title>Genome of Acanthamoeba castellanii highlights extensive lateral gene transfer and early evolution of tyrosine kinase signaling.</title>
        <authorList>
            <person name="Clarke M."/>
            <person name="Lohan A.J."/>
            <person name="Liu B."/>
            <person name="Lagkouvardos I."/>
            <person name="Roy S."/>
            <person name="Zafar N."/>
            <person name="Bertelli C."/>
            <person name="Schilde C."/>
            <person name="Kianianmomeni A."/>
            <person name="Burglin T.R."/>
            <person name="Frech C."/>
            <person name="Turcotte B."/>
            <person name="Kopec K.O."/>
            <person name="Synnott J.M."/>
            <person name="Choo C."/>
            <person name="Paponov I."/>
            <person name="Finkler A."/>
            <person name="Soon Heng Tan C."/>
            <person name="Hutchins A.P."/>
            <person name="Weinmeier T."/>
            <person name="Rattei T."/>
            <person name="Chu J.S."/>
            <person name="Gimenez G."/>
            <person name="Irimia M."/>
            <person name="Rigden D.J."/>
            <person name="Fitzpatrick D.A."/>
            <person name="Lorenzo-Morales J."/>
            <person name="Bateman A."/>
            <person name="Chiu C.H."/>
            <person name="Tang P."/>
            <person name="Hegemann P."/>
            <person name="Fromm H."/>
            <person name="Raoult D."/>
            <person name="Greub G."/>
            <person name="Miranda-Saavedra D."/>
            <person name="Chen N."/>
            <person name="Nash P."/>
            <person name="Ginger M.L."/>
            <person name="Horn M."/>
            <person name="Schaap P."/>
            <person name="Caler L."/>
            <person name="Loftus B."/>
        </authorList>
    </citation>
    <scope>NUCLEOTIDE SEQUENCE [LARGE SCALE GENOMIC DNA]</scope>
    <source>
        <strain evidence="3 4">Neff</strain>
    </source>
</reference>
<proteinExistence type="predicted"/>
<dbReference type="SUPFAM" id="SSF82199">
    <property type="entry name" value="SET domain"/>
    <property type="match status" value="1"/>
</dbReference>
<dbReference type="PANTHER" id="PTHR12197">
    <property type="entry name" value="HISTONE-LYSINE N-METHYLTRANSFERASE SMYD"/>
    <property type="match status" value="1"/>
</dbReference>
<feature type="compositionally biased region" description="Basic residues" evidence="1">
    <location>
        <begin position="59"/>
        <end position="73"/>
    </location>
</feature>
<dbReference type="InterPro" id="IPR001214">
    <property type="entry name" value="SET_dom"/>
</dbReference>
<name>L8HF28_ACACF</name>
<dbReference type="GO" id="GO:0008168">
    <property type="term" value="F:methyltransferase activity"/>
    <property type="evidence" value="ECO:0007669"/>
    <property type="project" value="UniProtKB-KW"/>
</dbReference>
<evidence type="ECO:0000256" key="1">
    <source>
        <dbReference type="SAM" id="MobiDB-lite"/>
    </source>
</evidence>
<dbReference type="GeneID" id="14923985"/>
<dbReference type="InterPro" id="IPR046341">
    <property type="entry name" value="SET_dom_sf"/>
</dbReference>
<dbReference type="Gene3D" id="1.10.220.160">
    <property type="match status" value="1"/>
</dbReference>
<dbReference type="VEuPathDB" id="AmoebaDB:ACA1_360310"/>
<evidence type="ECO:0000259" key="2">
    <source>
        <dbReference type="PROSITE" id="PS50280"/>
    </source>
</evidence>
<dbReference type="Gene3D" id="6.10.140.2220">
    <property type="match status" value="1"/>
</dbReference>
<dbReference type="OMA" id="MCILECN"/>
<evidence type="ECO:0000313" key="4">
    <source>
        <dbReference type="Proteomes" id="UP000011083"/>
    </source>
</evidence>
<dbReference type="SMART" id="SM00317">
    <property type="entry name" value="SET"/>
    <property type="match status" value="1"/>
</dbReference>
<gene>
    <name evidence="3" type="ORF">ACA1_360310</name>
</gene>
<evidence type="ECO:0000313" key="3">
    <source>
        <dbReference type="EMBL" id="ELR23016.1"/>
    </source>
</evidence>
<dbReference type="OrthoDB" id="20143at2759"/>
<accession>L8HF28</accession>
<dbReference type="Proteomes" id="UP000011083">
    <property type="component" value="Unassembled WGS sequence"/>
</dbReference>
<dbReference type="PANTHER" id="PTHR12197:SF251">
    <property type="entry name" value="EG:BACR7C10.4 PROTEIN"/>
    <property type="match status" value="1"/>
</dbReference>
<feature type="domain" description="SET" evidence="2">
    <location>
        <begin position="104"/>
        <end position="382"/>
    </location>
</feature>
<dbReference type="Gene3D" id="2.170.270.10">
    <property type="entry name" value="SET domain"/>
    <property type="match status" value="1"/>
</dbReference>
<protein>
    <submittedName>
        <fullName evidence="3">Histone-lysine N-methyltransferase</fullName>
    </submittedName>
</protein>
<feature type="region of interest" description="Disordered" evidence="1">
    <location>
        <begin position="44"/>
        <end position="98"/>
    </location>
</feature>
<dbReference type="KEGG" id="acan:ACA1_360310"/>
<dbReference type="Pfam" id="PF00856">
    <property type="entry name" value="SET"/>
    <property type="match status" value="1"/>
</dbReference>
<keyword evidence="3" id="KW-0808">Transferase</keyword>
<dbReference type="InterPro" id="IPR050869">
    <property type="entry name" value="H3K4_H4K5_MeTrfase"/>
</dbReference>
<organism evidence="3 4">
    <name type="scientific">Acanthamoeba castellanii (strain ATCC 30010 / Neff)</name>
    <dbReference type="NCBI Taxonomy" id="1257118"/>
    <lineage>
        <taxon>Eukaryota</taxon>
        <taxon>Amoebozoa</taxon>
        <taxon>Discosea</taxon>
        <taxon>Longamoebia</taxon>
        <taxon>Centramoebida</taxon>
        <taxon>Acanthamoebidae</taxon>
        <taxon>Acanthamoeba</taxon>
    </lineage>
</organism>